<organism evidence="1">
    <name type="scientific">uncultured Chloroflexia bacterium</name>
    <dbReference type="NCBI Taxonomy" id="1672391"/>
    <lineage>
        <taxon>Bacteria</taxon>
        <taxon>Bacillati</taxon>
        <taxon>Chloroflexota</taxon>
        <taxon>Chloroflexia</taxon>
        <taxon>environmental samples</taxon>
    </lineage>
</organism>
<sequence>MASAQRRSASSATLLAAGVGRLPTKTGDEMNEVNSEKGATMIDTTQAHPSIVDRAAWEEKRNELLPQEKEATRLLDAVAAQRRRLPMTEMPTYTFMGEDGPVEFIDLFEGRSQLIIHHFMFQPDWNAGCPSCSDDADNAIPHLAHFGPYDLSLVRVSRAPIEKLLAYSKRMGWVVPWYSSLDNTFNQEWGWTNDQGREVPGFSVYLQLNGQPYLTYRTQGRGVEILSSIAGHLDMAPYCRQEGWQDVPEGWPQEDVFTKIRRHDEYEQEQ</sequence>
<dbReference type="AlphaFoldDB" id="A0A6J4HJN2"/>
<name>A0A6J4HJN2_9CHLR</name>
<dbReference type="EMBL" id="CADCTR010000178">
    <property type="protein sequence ID" value="CAA9223212.1"/>
    <property type="molecule type" value="Genomic_DNA"/>
</dbReference>
<gene>
    <name evidence="1" type="ORF">AVDCRST_MAG93-542</name>
</gene>
<evidence type="ECO:0008006" key="2">
    <source>
        <dbReference type="Google" id="ProtNLM"/>
    </source>
</evidence>
<proteinExistence type="predicted"/>
<reference evidence="1" key="1">
    <citation type="submission" date="2020-02" db="EMBL/GenBank/DDBJ databases">
        <authorList>
            <person name="Meier V. D."/>
        </authorList>
    </citation>
    <scope>NUCLEOTIDE SEQUENCE</scope>
    <source>
        <strain evidence="1">AVDCRST_MAG93</strain>
    </source>
</reference>
<evidence type="ECO:0000313" key="1">
    <source>
        <dbReference type="EMBL" id="CAA9223212.1"/>
    </source>
</evidence>
<dbReference type="InterPro" id="IPR010296">
    <property type="entry name" value="DUF899_thioredox"/>
</dbReference>
<protein>
    <recommendedName>
        <fullName evidence="2">Thioredoxin domain-containing protein</fullName>
    </recommendedName>
</protein>
<dbReference type="Pfam" id="PF05988">
    <property type="entry name" value="DUF899"/>
    <property type="match status" value="1"/>
</dbReference>
<accession>A0A6J4HJN2</accession>